<evidence type="ECO:0000313" key="3">
    <source>
        <dbReference type="Proteomes" id="UP000270296"/>
    </source>
</evidence>
<sequence>MASAMRLPLPSRRAAPSRCLCTPSSSFLFTRSFACYSLTRCVTQISLANVASRQLLAVAASKNKASAAACFVELASPLTSSLACSAKARLSSSERASERTRRRRKDPIALAARHKLVPSYSTQPGELA</sequence>
<proteinExistence type="predicted"/>
<dbReference type="Proteomes" id="UP000270296">
    <property type="component" value="Unassembled WGS sequence"/>
</dbReference>
<accession>A0A183IKS2</accession>
<feature type="region of interest" description="Disordered" evidence="1">
    <location>
        <begin position="87"/>
        <end position="108"/>
    </location>
</feature>
<evidence type="ECO:0000256" key="1">
    <source>
        <dbReference type="SAM" id="MobiDB-lite"/>
    </source>
</evidence>
<evidence type="ECO:0000313" key="4">
    <source>
        <dbReference type="WBParaSite" id="SBAD_0000440201-mRNA-1"/>
    </source>
</evidence>
<organism evidence="4">
    <name type="scientific">Soboliphyme baturini</name>
    <dbReference type="NCBI Taxonomy" id="241478"/>
    <lineage>
        <taxon>Eukaryota</taxon>
        <taxon>Metazoa</taxon>
        <taxon>Ecdysozoa</taxon>
        <taxon>Nematoda</taxon>
        <taxon>Enoplea</taxon>
        <taxon>Dorylaimia</taxon>
        <taxon>Dioctophymatida</taxon>
        <taxon>Dioctophymatoidea</taxon>
        <taxon>Soboliphymatidae</taxon>
        <taxon>Soboliphyme</taxon>
    </lineage>
</organism>
<gene>
    <name evidence="2" type="ORF">SBAD_LOCUS4218</name>
</gene>
<protein>
    <submittedName>
        <fullName evidence="4">Secreted protein</fullName>
    </submittedName>
</protein>
<reference evidence="2 3" key="2">
    <citation type="submission" date="2018-11" db="EMBL/GenBank/DDBJ databases">
        <authorList>
            <consortium name="Pathogen Informatics"/>
        </authorList>
    </citation>
    <scope>NUCLEOTIDE SEQUENCE [LARGE SCALE GENOMIC DNA]</scope>
</reference>
<evidence type="ECO:0000313" key="2">
    <source>
        <dbReference type="EMBL" id="VDP03714.1"/>
    </source>
</evidence>
<reference evidence="4" key="1">
    <citation type="submission" date="2016-06" db="UniProtKB">
        <authorList>
            <consortium name="WormBaseParasite"/>
        </authorList>
    </citation>
    <scope>IDENTIFICATION</scope>
</reference>
<dbReference type="EMBL" id="UZAM01008194">
    <property type="protein sequence ID" value="VDP03714.1"/>
    <property type="molecule type" value="Genomic_DNA"/>
</dbReference>
<name>A0A183IKS2_9BILA</name>
<keyword evidence="3" id="KW-1185">Reference proteome</keyword>
<dbReference type="WBParaSite" id="SBAD_0000440201-mRNA-1">
    <property type="protein sequence ID" value="SBAD_0000440201-mRNA-1"/>
    <property type="gene ID" value="SBAD_0000440201"/>
</dbReference>
<dbReference type="AlphaFoldDB" id="A0A183IKS2"/>